<evidence type="ECO:0000313" key="2">
    <source>
        <dbReference type="Proteomes" id="UP000019149"/>
    </source>
</evidence>
<keyword evidence="2" id="KW-1185">Reference proteome</keyword>
<dbReference type="GeneID" id="36345749"/>
<dbReference type="CTD" id="36345749"/>
<sequence length="100" mass="11301">MNILNYHLDIAKMSGSLSCYQRLITSAACFEVLKPCLSSSPLFLPFMNPFIPTLLYYPISIHDFLLIDLSVFNPSLTCSDCYCCFNPLIISFTYSPSQII</sequence>
<name>W6U9D5_ECHGR</name>
<dbReference type="Proteomes" id="UP000019149">
    <property type="component" value="Unassembled WGS sequence"/>
</dbReference>
<comment type="caution">
    <text evidence="1">The sequence shown here is derived from an EMBL/GenBank/DDBJ whole genome shotgun (WGS) entry which is preliminary data.</text>
</comment>
<reference evidence="1 2" key="1">
    <citation type="journal article" date="2013" name="Nat. Genet.">
        <title>The genome of the hydatid tapeworm Echinococcus granulosus.</title>
        <authorList>
            <person name="Zheng H."/>
            <person name="Zhang W."/>
            <person name="Zhang L."/>
            <person name="Zhang Z."/>
            <person name="Li J."/>
            <person name="Lu G."/>
            <person name="Zhu Y."/>
            <person name="Wang Y."/>
            <person name="Huang Y."/>
            <person name="Liu J."/>
            <person name="Kang H."/>
            <person name="Chen J."/>
            <person name="Wang L."/>
            <person name="Chen A."/>
            <person name="Yu S."/>
            <person name="Gao Z."/>
            <person name="Jin L."/>
            <person name="Gu W."/>
            <person name="Wang Z."/>
            <person name="Zhao L."/>
            <person name="Shi B."/>
            <person name="Wen H."/>
            <person name="Lin R."/>
            <person name="Jones M.K."/>
            <person name="Brejova B."/>
            <person name="Vinar T."/>
            <person name="Zhao G."/>
            <person name="McManus D.P."/>
            <person name="Chen Z."/>
            <person name="Zhou Y."/>
            <person name="Wang S."/>
        </authorList>
    </citation>
    <scope>NUCLEOTIDE SEQUENCE [LARGE SCALE GENOMIC DNA]</scope>
</reference>
<dbReference type="RefSeq" id="XP_024346293.1">
    <property type="nucleotide sequence ID" value="XM_024499283.1"/>
</dbReference>
<protein>
    <submittedName>
        <fullName evidence="1">Uncharacterized protein</fullName>
    </submittedName>
</protein>
<proteinExistence type="predicted"/>
<dbReference type="EMBL" id="APAU02000185">
    <property type="protein sequence ID" value="EUB55097.1"/>
    <property type="molecule type" value="Genomic_DNA"/>
</dbReference>
<evidence type="ECO:0000313" key="1">
    <source>
        <dbReference type="EMBL" id="EUB55097.1"/>
    </source>
</evidence>
<organism evidence="1 2">
    <name type="scientific">Echinococcus granulosus</name>
    <name type="common">Hydatid tapeworm</name>
    <dbReference type="NCBI Taxonomy" id="6210"/>
    <lineage>
        <taxon>Eukaryota</taxon>
        <taxon>Metazoa</taxon>
        <taxon>Spiralia</taxon>
        <taxon>Lophotrochozoa</taxon>
        <taxon>Platyhelminthes</taxon>
        <taxon>Cestoda</taxon>
        <taxon>Eucestoda</taxon>
        <taxon>Cyclophyllidea</taxon>
        <taxon>Taeniidae</taxon>
        <taxon>Echinococcus</taxon>
        <taxon>Echinococcus granulosus group</taxon>
    </lineage>
</organism>
<dbReference type="KEGG" id="egl:EGR_10034"/>
<accession>W6U9D5</accession>
<gene>
    <name evidence="1" type="ORF">EGR_10034</name>
</gene>
<dbReference type="AlphaFoldDB" id="W6U9D5"/>